<keyword evidence="2" id="KW-1185">Reference proteome</keyword>
<evidence type="ECO:0000313" key="2">
    <source>
        <dbReference type="Proteomes" id="UP001163387"/>
    </source>
</evidence>
<proteinExistence type="predicted"/>
<dbReference type="RefSeq" id="WP_281748620.1">
    <property type="nucleotide sequence ID" value="NZ_AP026933.1"/>
</dbReference>
<sequence>MAGELNTKATTVKNSQFYQGDLGFDKNNNDKVIIYKILTGKKLEVCKIIIDEQNHILKISTKTEIINEDEFEIYTFALETDTADFILKLIAKNQINAEINYAFINNIEDFYNISESDSLEEKKRKIRKLF</sequence>
<dbReference type="EMBL" id="AP026933">
    <property type="protein sequence ID" value="BDT05042.1"/>
    <property type="molecule type" value="Genomic_DNA"/>
</dbReference>
<evidence type="ECO:0000313" key="1">
    <source>
        <dbReference type="EMBL" id="BDT05042.1"/>
    </source>
</evidence>
<organism evidence="1 2">
    <name type="scientific">Spiroplasma ixodetis</name>
    <dbReference type="NCBI Taxonomy" id="2141"/>
    <lineage>
        <taxon>Bacteria</taxon>
        <taxon>Bacillati</taxon>
        <taxon>Mycoplasmatota</taxon>
        <taxon>Mollicutes</taxon>
        <taxon>Entomoplasmatales</taxon>
        <taxon>Spiroplasmataceae</taxon>
        <taxon>Spiroplasma</taxon>
    </lineage>
</organism>
<gene>
    <name evidence="1" type="ORF">SHM_26880</name>
</gene>
<name>A0ABM8BYS2_9MOLU</name>
<accession>A0ABM8BYS2</accession>
<protein>
    <submittedName>
        <fullName evidence="1">Uncharacterized protein</fullName>
    </submittedName>
</protein>
<reference evidence="1 2" key="1">
    <citation type="journal article" date="2022" name="Front. Microbiol.">
        <title>Male-killing mechanisms vary between Spiroplasma species.</title>
        <authorList>
            <person name="Arai H."/>
            <person name="Inoue M."/>
            <person name="Kageyama D."/>
        </authorList>
    </citation>
    <scope>NUCLEOTIDE SEQUENCE [LARGE SCALE GENOMIC DNA]</scope>
    <source>
        <strain evidence="2">sHm</strain>
    </source>
</reference>
<dbReference type="Proteomes" id="UP001163387">
    <property type="component" value="Chromosome"/>
</dbReference>